<comment type="caution">
    <text evidence="2">The sequence shown here is derived from an EMBL/GenBank/DDBJ whole genome shotgun (WGS) entry which is preliminary data.</text>
</comment>
<keyword evidence="3" id="KW-1185">Reference proteome</keyword>
<evidence type="ECO:0000313" key="2">
    <source>
        <dbReference type="EMBL" id="MFC6674180.1"/>
    </source>
</evidence>
<evidence type="ECO:0000313" key="3">
    <source>
        <dbReference type="Proteomes" id="UP001596422"/>
    </source>
</evidence>
<comment type="similarity">
    <text evidence="1">Belongs to the UPF0065 (bug) family.</text>
</comment>
<dbReference type="CDD" id="cd07012">
    <property type="entry name" value="PBP2_Bug_TTT"/>
    <property type="match status" value="1"/>
</dbReference>
<dbReference type="Gene3D" id="3.40.190.10">
    <property type="entry name" value="Periplasmic binding protein-like II"/>
    <property type="match status" value="1"/>
</dbReference>
<dbReference type="InterPro" id="IPR005064">
    <property type="entry name" value="BUG"/>
</dbReference>
<dbReference type="Gene3D" id="3.40.190.150">
    <property type="entry name" value="Bordetella uptake gene, domain 1"/>
    <property type="match status" value="1"/>
</dbReference>
<proteinExistence type="inferred from homology"/>
<accession>A0ABW2A9F2</accession>
<dbReference type="PIRSF" id="PIRSF017082">
    <property type="entry name" value="YflP"/>
    <property type="match status" value="1"/>
</dbReference>
<dbReference type="InterPro" id="IPR042100">
    <property type="entry name" value="Bug_dom1"/>
</dbReference>
<protein>
    <submittedName>
        <fullName evidence="2">Tripartite tricarboxylate transporter substrate binding protein</fullName>
    </submittedName>
</protein>
<dbReference type="PANTHER" id="PTHR42928">
    <property type="entry name" value="TRICARBOXYLATE-BINDING PROTEIN"/>
    <property type="match status" value="1"/>
</dbReference>
<dbReference type="PANTHER" id="PTHR42928:SF5">
    <property type="entry name" value="BLR1237 PROTEIN"/>
    <property type="match status" value="1"/>
</dbReference>
<dbReference type="EMBL" id="JBHSWE010000002">
    <property type="protein sequence ID" value="MFC6674180.1"/>
    <property type="molecule type" value="Genomic_DNA"/>
</dbReference>
<sequence>MQCYKNKWWLIGLALSFVWILLFPYPVVAGYPERDLRYILHVQPGGATDILARKLAAGLQDRLGVNVIVENRPGGKSARQMAVLTKSDPDGYTIGAVTASHISDFNQSSGRYGVDSIEWLAGLVLDPYLIAIDGESPVQSLKELVAFAKQNPGELKVAGFSRGSGGHVAWEIFSQSAGLESGDVRWVPYDSVSSAVTAVLGGHVDVTIAHVNLVRSHVLLKDIRVLGIMADERAELLPDVPTFAEAGFNIDTSWQQFRGVIAPKGTPLEVQQKLAAEIRLVMATPEFSRFLESAQLNYGFMTPGEFARFARKQDQATKFWLEHLGILK</sequence>
<dbReference type="Pfam" id="PF03401">
    <property type="entry name" value="TctC"/>
    <property type="match status" value="1"/>
</dbReference>
<reference evidence="3" key="1">
    <citation type="journal article" date="2019" name="Int. J. Syst. Evol. Microbiol.">
        <title>The Global Catalogue of Microorganisms (GCM) 10K type strain sequencing project: providing services to taxonomists for standard genome sequencing and annotation.</title>
        <authorList>
            <consortium name="The Broad Institute Genomics Platform"/>
            <consortium name="The Broad Institute Genome Sequencing Center for Infectious Disease"/>
            <person name="Wu L."/>
            <person name="Ma J."/>
        </authorList>
    </citation>
    <scope>NUCLEOTIDE SEQUENCE [LARGE SCALE GENOMIC DNA]</scope>
    <source>
        <strain evidence="3">NBRC 111756</strain>
    </source>
</reference>
<dbReference type="Proteomes" id="UP001596422">
    <property type="component" value="Unassembled WGS sequence"/>
</dbReference>
<dbReference type="SUPFAM" id="SSF53850">
    <property type="entry name" value="Periplasmic binding protein-like II"/>
    <property type="match status" value="1"/>
</dbReference>
<dbReference type="RefSeq" id="WP_379913901.1">
    <property type="nucleotide sequence ID" value="NZ_JBHSWE010000002.1"/>
</dbReference>
<name>A0ABW2A9F2_9GAMM</name>
<gene>
    <name evidence="2" type="ORF">ACFQDL_31800</name>
</gene>
<evidence type="ECO:0000256" key="1">
    <source>
        <dbReference type="ARBA" id="ARBA00006987"/>
    </source>
</evidence>
<organism evidence="2 3">
    <name type="scientific">Marinobacterium aestuariivivens</name>
    <dbReference type="NCBI Taxonomy" id="1698799"/>
    <lineage>
        <taxon>Bacteria</taxon>
        <taxon>Pseudomonadati</taxon>
        <taxon>Pseudomonadota</taxon>
        <taxon>Gammaproteobacteria</taxon>
        <taxon>Oceanospirillales</taxon>
        <taxon>Oceanospirillaceae</taxon>
        <taxon>Marinobacterium</taxon>
    </lineage>
</organism>